<proteinExistence type="predicted"/>
<dbReference type="EMBL" id="JALKII010000006">
    <property type="protein sequence ID" value="MCK0538022.1"/>
    <property type="molecule type" value="Genomic_DNA"/>
</dbReference>
<gene>
    <name evidence="1" type="ORF">MU846_09895</name>
</gene>
<protein>
    <submittedName>
        <fullName evidence="1">Uncharacterized protein</fullName>
    </submittedName>
</protein>
<sequence length="189" mass="21420">MTYAAQEASKEAEFRLTTRAKATHIRAAIATAILARVGQDYDLLVSEYLSDLAQYEELVKVTARLASQSEAAAAFQILTGNMPNVFLLPEQDCNNIRARIKRAEDLKKLTSLCRAFESTISEYISEDMHSFMRAMQFFWQAHGRPFNHELESQAASLYEEYRAAHMPSQEYGSLIGTYCISTEIGEYRP</sequence>
<reference evidence="1" key="1">
    <citation type="submission" date="2022-04" db="EMBL/GenBank/DDBJ databases">
        <title>Alcanivorax sp. CY1518 draft genome sequence.</title>
        <authorList>
            <person name="Zhao G."/>
            <person name="An M."/>
        </authorList>
    </citation>
    <scope>NUCLEOTIDE SEQUENCE</scope>
    <source>
        <strain evidence="1">CY1518</strain>
    </source>
</reference>
<dbReference type="RefSeq" id="WP_246952225.1">
    <property type="nucleotide sequence ID" value="NZ_JALKII010000006.1"/>
</dbReference>
<evidence type="ECO:0000313" key="1">
    <source>
        <dbReference type="EMBL" id="MCK0538022.1"/>
    </source>
</evidence>
<dbReference type="Proteomes" id="UP001165524">
    <property type="component" value="Unassembled WGS sequence"/>
</dbReference>
<organism evidence="1 2">
    <name type="scientific">Alcanivorax quisquiliarum</name>
    <dbReference type="NCBI Taxonomy" id="2933565"/>
    <lineage>
        <taxon>Bacteria</taxon>
        <taxon>Pseudomonadati</taxon>
        <taxon>Pseudomonadota</taxon>
        <taxon>Gammaproteobacteria</taxon>
        <taxon>Oceanospirillales</taxon>
        <taxon>Alcanivoracaceae</taxon>
        <taxon>Alcanivorax</taxon>
    </lineage>
</organism>
<evidence type="ECO:0000313" key="2">
    <source>
        <dbReference type="Proteomes" id="UP001165524"/>
    </source>
</evidence>
<accession>A0ABT0E8E0</accession>
<name>A0ABT0E8E0_9GAMM</name>
<comment type="caution">
    <text evidence="1">The sequence shown here is derived from an EMBL/GenBank/DDBJ whole genome shotgun (WGS) entry which is preliminary data.</text>
</comment>
<keyword evidence="2" id="KW-1185">Reference proteome</keyword>